<dbReference type="EMBL" id="LR796502">
    <property type="protein sequence ID" value="CAB4148829.1"/>
    <property type="molecule type" value="Genomic_DNA"/>
</dbReference>
<protein>
    <recommendedName>
        <fullName evidence="2">DUF3310 domain-containing protein</fullName>
    </recommendedName>
</protein>
<evidence type="ECO:0008006" key="2">
    <source>
        <dbReference type="Google" id="ProtNLM"/>
    </source>
</evidence>
<accession>A0A6J5MYI6</accession>
<proteinExistence type="predicted"/>
<evidence type="ECO:0000313" key="1">
    <source>
        <dbReference type="EMBL" id="CAB4148829.1"/>
    </source>
</evidence>
<organism evidence="1">
    <name type="scientific">uncultured Caudovirales phage</name>
    <dbReference type="NCBI Taxonomy" id="2100421"/>
    <lineage>
        <taxon>Viruses</taxon>
        <taxon>Duplodnaviria</taxon>
        <taxon>Heunggongvirae</taxon>
        <taxon>Uroviricota</taxon>
        <taxon>Caudoviricetes</taxon>
        <taxon>Peduoviridae</taxon>
        <taxon>Maltschvirus</taxon>
        <taxon>Maltschvirus maltsch</taxon>
    </lineage>
</organism>
<gene>
    <name evidence="1" type="ORF">UFOVP523_27</name>
</gene>
<name>A0A6J5MYI6_9CAUD</name>
<sequence>MKNTIAESKTTDLIVQVTYKDDNIIKGQVLVGDEFNHIGKVDYWSTSSFDISSNKSKAPSHYDNTNGSLYEFAEQQGLNSYEFDICKRIIRSRKKGNFKEDLEKTKFLIDLYLKEYKEC</sequence>
<reference evidence="1" key="1">
    <citation type="submission" date="2020-04" db="EMBL/GenBank/DDBJ databases">
        <authorList>
            <person name="Chiriac C."/>
            <person name="Salcher M."/>
            <person name="Ghai R."/>
            <person name="Kavagutti S V."/>
        </authorList>
    </citation>
    <scope>NUCLEOTIDE SEQUENCE</scope>
</reference>